<dbReference type="Proteomes" id="UP001170959">
    <property type="component" value="Unassembled WGS sequence"/>
</dbReference>
<comment type="caution">
    <text evidence="2">The sequence shown here is derived from an EMBL/GenBank/DDBJ whole genome shotgun (WGS) entry which is preliminary data.</text>
</comment>
<evidence type="ECO:0000259" key="1">
    <source>
        <dbReference type="Pfam" id="PF14905"/>
    </source>
</evidence>
<evidence type="ECO:0000313" key="3">
    <source>
        <dbReference type="Proteomes" id="UP001170959"/>
    </source>
</evidence>
<feature type="domain" description="Outer membrane protein beta-barrel" evidence="1">
    <location>
        <begin position="2"/>
        <end position="43"/>
    </location>
</feature>
<dbReference type="Pfam" id="PF14905">
    <property type="entry name" value="OMP_b-brl_3"/>
    <property type="match status" value="1"/>
</dbReference>
<gene>
    <name evidence="2" type="ORF">HX001_15915</name>
</gene>
<sequence>MFPTFYITEDHSFKVNFGRRIQRPVFWDLNPNKWYNNPISYTEARNDRLQM</sequence>
<dbReference type="RefSeq" id="WP_159155330.1">
    <property type="nucleotide sequence ID" value="NZ_CP013210.1"/>
</dbReference>
<reference evidence="2" key="2">
    <citation type="journal article" date="2022" name="Sci. Total Environ.">
        <title>Prevalence, transmission, and molecular epidemiology of tet(X)-positive bacteria among humans, animals, and environmental niches in China: An epidemiological, and genomic-based study.</title>
        <authorList>
            <person name="Dong N."/>
            <person name="Zeng Y."/>
            <person name="Cai C."/>
            <person name="Sun C."/>
            <person name="Lu J."/>
            <person name="Liu C."/>
            <person name="Zhou H."/>
            <person name="Sun Q."/>
            <person name="Shu L."/>
            <person name="Wang H."/>
            <person name="Wang Y."/>
            <person name="Wang S."/>
            <person name="Wu C."/>
            <person name="Chan E.W."/>
            <person name="Chen G."/>
            <person name="Shen Z."/>
            <person name="Chen S."/>
            <person name="Zhang R."/>
        </authorList>
    </citation>
    <scope>NUCLEOTIDE SEQUENCE</scope>
    <source>
        <strain evidence="2">R655-4</strain>
    </source>
</reference>
<dbReference type="AlphaFoldDB" id="A0AAJ1QH34"/>
<evidence type="ECO:0000313" key="2">
    <source>
        <dbReference type="EMBL" id="MDM1073973.1"/>
    </source>
</evidence>
<name>A0AAJ1QH34_9FLAO</name>
<reference evidence="2" key="1">
    <citation type="submission" date="2020-06" db="EMBL/GenBank/DDBJ databases">
        <authorList>
            <person name="Dong N."/>
        </authorList>
    </citation>
    <scope>NUCLEOTIDE SEQUENCE</scope>
    <source>
        <strain evidence="2">R655-4</strain>
    </source>
</reference>
<dbReference type="InterPro" id="IPR041700">
    <property type="entry name" value="OMP_b-brl_3"/>
</dbReference>
<organism evidence="2 3">
    <name type="scientific">Empedobacter brevis</name>
    <dbReference type="NCBI Taxonomy" id="247"/>
    <lineage>
        <taxon>Bacteria</taxon>
        <taxon>Pseudomonadati</taxon>
        <taxon>Bacteroidota</taxon>
        <taxon>Flavobacteriia</taxon>
        <taxon>Flavobacteriales</taxon>
        <taxon>Weeksellaceae</taxon>
        <taxon>Empedobacter</taxon>
    </lineage>
</organism>
<dbReference type="EMBL" id="JACAGJ010000010">
    <property type="protein sequence ID" value="MDM1073973.1"/>
    <property type="molecule type" value="Genomic_DNA"/>
</dbReference>
<protein>
    <submittedName>
        <fullName evidence="2">Outer membrane beta-barrel protein</fullName>
    </submittedName>
</protein>
<accession>A0AAJ1QH34</accession>
<proteinExistence type="predicted"/>